<gene>
    <name evidence="1" type="ORF">DERYTH_LOCUS17839</name>
</gene>
<name>A0A9N9J3Y9_9GLOM</name>
<dbReference type="EMBL" id="CAJVPY010017294">
    <property type="protein sequence ID" value="CAG8761301.1"/>
    <property type="molecule type" value="Genomic_DNA"/>
</dbReference>
<reference evidence="1" key="1">
    <citation type="submission" date="2021-06" db="EMBL/GenBank/DDBJ databases">
        <authorList>
            <person name="Kallberg Y."/>
            <person name="Tangrot J."/>
            <person name="Rosling A."/>
        </authorList>
    </citation>
    <scope>NUCLEOTIDE SEQUENCE</scope>
    <source>
        <strain evidence="1">MA453B</strain>
    </source>
</reference>
<organism evidence="1 2">
    <name type="scientific">Dentiscutata erythropus</name>
    <dbReference type="NCBI Taxonomy" id="1348616"/>
    <lineage>
        <taxon>Eukaryota</taxon>
        <taxon>Fungi</taxon>
        <taxon>Fungi incertae sedis</taxon>
        <taxon>Mucoromycota</taxon>
        <taxon>Glomeromycotina</taxon>
        <taxon>Glomeromycetes</taxon>
        <taxon>Diversisporales</taxon>
        <taxon>Gigasporaceae</taxon>
        <taxon>Dentiscutata</taxon>
    </lineage>
</organism>
<proteinExistence type="predicted"/>
<dbReference type="Proteomes" id="UP000789405">
    <property type="component" value="Unassembled WGS sequence"/>
</dbReference>
<evidence type="ECO:0000313" key="2">
    <source>
        <dbReference type="Proteomes" id="UP000789405"/>
    </source>
</evidence>
<comment type="caution">
    <text evidence="1">The sequence shown here is derived from an EMBL/GenBank/DDBJ whole genome shotgun (WGS) entry which is preliminary data.</text>
</comment>
<sequence>SILTLKSPPSIFIDSSSQDGLHLSKNSLLSLLFEGGIYISDMKHVVLVSDSYKYDSSPWDV</sequence>
<accession>A0A9N9J3Y9</accession>
<dbReference type="AlphaFoldDB" id="A0A9N9J3Y9"/>
<feature type="non-terminal residue" evidence="1">
    <location>
        <position position="1"/>
    </location>
</feature>
<protein>
    <submittedName>
        <fullName evidence="1">2248_t:CDS:1</fullName>
    </submittedName>
</protein>
<keyword evidence="2" id="KW-1185">Reference proteome</keyword>
<evidence type="ECO:0000313" key="1">
    <source>
        <dbReference type="EMBL" id="CAG8761301.1"/>
    </source>
</evidence>